<comment type="similarity">
    <text evidence="1">Belongs to the AB hydrolase superfamily. AB hydrolase 2 family.</text>
</comment>
<feature type="compositionally biased region" description="Acidic residues" evidence="3">
    <location>
        <begin position="1"/>
        <end position="10"/>
    </location>
</feature>
<evidence type="ECO:0000313" key="5">
    <source>
        <dbReference type="EMBL" id="GAA4790052.1"/>
    </source>
</evidence>
<dbReference type="InterPro" id="IPR029058">
    <property type="entry name" value="AB_hydrolase_fold"/>
</dbReference>
<dbReference type="InterPro" id="IPR003140">
    <property type="entry name" value="PLipase/COase/thioEstase"/>
</dbReference>
<sequence length="247" mass="25440">MDDEVGEVEDGGVRRPPAAGPDGATALDAAGVAVLGAPPGAGTLAVVLLHGRDQDPAWMQEHVLGRLAARLPDLAVTWVLPAAPDRSWYAGRVHDPPEETLDERDRAAEVVDALADALAVHGHGAGSLVLGGFSQGACLAADHLLRRPRRWAGALVWTGAAFGPPGAARPRPPGDLTGLPVLLTNGDADAWVPLAATEELAALLRDHGAAVELRVQPGRAHEVADDELDAAADLLRRLAAGTPGRDG</sequence>
<accession>A0ABP9B3C8</accession>
<keyword evidence="6" id="KW-1185">Reference proteome</keyword>
<dbReference type="PANTHER" id="PTHR10655:SF17">
    <property type="entry name" value="LYSOPHOSPHOLIPASE-LIKE PROTEIN 1"/>
    <property type="match status" value="1"/>
</dbReference>
<comment type="caution">
    <text evidence="5">The sequence shown here is derived from an EMBL/GenBank/DDBJ whole genome shotgun (WGS) entry which is preliminary data.</text>
</comment>
<dbReference type="PANTHER" id="PTHR10655">
    <property type="entry name" value="LYSOPHOSPHOLIPASE-RELATED"/>
    <property type="match status" value="1"/>
</dbReference>
<evidence type="ECO:0000313" key="6">
    <source>
        <dbReference type="Proteomes" id="UP001500928"/>
    </source>
</evidence>
<dbReference type="Proteomes" id="UP001500928">
    <property type="component" value="Unassembled WGS sequence"/>
</dbReference>
<name>A0ABP9B3C8_9PSEU</name>
<feature type="region of interest" description="Disordered" evidence="3">
    <location>
        <begin position="1"/>
        <end position="24"/>
    </location>
</feature>
<dbReference type="Pfam" id="PF02230">
    <property type="entry name" value="Abhydrolase_2"/>
    <property type="match status" value="1"/>
</dbReference>
<gene>
    <name evidence="5" type="ORF">GCM10023200_26100</name>
</gene>
<evidence type="ECO:0000256" key="3">
    <source>
        <dbReference type="SAM" id="MobiDB-lite"/>
    </source>
</evidence>
<feature type="domain" description="Phospholipase/carboxylesterase/thioesterase" evidence="4">
    <location>
        <begin position="75"/>
        <end position="236"/>
    </location>
</feature>
<dbReference type="EMBL" id="BAABHO010000018">
    <property type="protein sequence ID" value="GAA4790052.1"/>
    <property type="molecule type" value="Genomic_DNA"/>
</dbReference>
<evidence type="ECO:0000256" key="1">
    <source>
        <dbReference type="ARBA" id="ARBA00006499"/>
    </source>
</evidence>
<dbReference type="SUPFAM" id="SSF53474">
    <property type="entry name" value="alpha/beta-Hydrolases"/>
    <property type="match status" value="1"/>
</dbReference>
<evidence type="ECO:0000259" key="4">
    <source>
        <dbReference type="Pfam" id="PF02230"/>
    </source>
</evidence>
<organism evidence="5 6">
    <name type="scientific">Actinomycetospora chlora</name>
    <dbReference type="NCBI Taxonomy" id="663608"/>
    <lineage>
        <taxon>Bacteria</taxon>
        <taxon>Bacillati</taxon>
        <taxon>Actinomycetota</taxon>
        <taxon>Actinomycetes</taxon>
        <taxon>Pseudonocardiales</taxon>
        <taxon>Pseudonocardiaceae</taxon>
        <taxon>Actinomycetospora</taxon>
    </lineage>
</organism>
<dbReference type="RefSeq" id="WP_345414980.1">
    <property type="nucleotide sequence ID" value="NZ_BAABHO010000018.1"/>
</dbReference>
<dbReference type="GO" id="GO:0016787">
    <property type="term" value="F:hydrolase activity"/>
    <property type="evidence" value="ECO:0007669"/>
    <property type="project" value="UniProtKB-KW"/>
</dbReference>
<reference evidence="6" key="1">
    <citation type="journal article" date="2019" name="Int. J. Syst. Evol. Microbiol.">
        <title>The Global Catalogue of Microorganisms (GCM) 10K type strain sequencing project: providing services to taxonomists for standard genome sequencing and annotation.</title>
        <authorList>
            <consortium name="The Broad Institute Genomics Platform"/>
            <consortium name="The Broad Institute Genome Sequencing Center for Infectious Disease"/>
            <person name="Wu L."/>
            <person name="Ma J."/>
        </authorList>
    </citation>
    <scope>NUCLEOTIDE SEQUENCE [LARGE SCALE GENOMIC DNA]</scope>
    <source>
        <strain evidence="6">JCM 17979</strain>
    </source>
</reference>
<dbReference type="InterPro" id="IPR050565">
    <property type="entry name" value="LYPA1-2/EST-like"/>
</dbReference>
<evidence type="ECO:0000256" key="2">
    <source>
        <dbReference type="ARBA" id="ARBA00022801"/>
    </source>
</evidence>
<keyword evidence="2 5" id="KW-0378">Hydrolase</keyword>
<proteinExistence type="inferred from homology"/>
<protein>
    <submittedName>
        <fullName evidence="5">Dienelactone hydrolase family protein</fullName>
    </submittedName>
</protein>
<dbReference type="Gene3D" id="3.40.50.1820">
    <property type="entry name" value="alpha/beta hydrolase"/>
    <property type="match status" value="1"/>
</dbReference>